<name>A0A2A2SEQ1_9SPHN</name>
<evidence type="ECO:0008006" key="3">
    <source>
        <dbReference type="Google" id="ProtNLM"/>
    </source>
</evidence>
<protein>
    <recommendedName>
        <fullName evidence="3">Phytanoyl-CoA dioxygenase</fullName>
    </recommendedName>
</protein>
<dbReference type="OrthoDB" id="7359449at2"/>
<dbReference type="SUPFAM" id="SSF51197">
    <property type="entry name" value="Clavaminate synthase-like"/>
    <property type="match status" value="1"/>
</dbReference>
<dbReference type="PANTHER" id="PTHR20883">
    <property type="entry name" value="PHYTANOYL-COA DIOXYGENASE DOMAIN CONTAINING 1"/>
    <property type="match status" value="1"/>
</dbReference>
<organism evidence="1 2">
    <name type="scientific">Sphingomonas lenta</name>
    <dbReference type="NCBI Taxonomy" id="1141887"/>
    <lineage>
        <taxon>Bacteria</taxon>
        <taxon>Pseudomonadati</taxon>
        <taxon>Pseudomonadota</taxon>
        <taxon>Alphaproteobacteria</taxon>
        <taxon>Sphingomonadales</taxon>
        <taxon>Sphingomonadaceae</taxon>
        <taxon>Sphingomonas</taxon>
    </lineage>
</organism>
<accession>A0A2A2SEQ1</accession>
<comment type="caution">
    <text evidence="1">The sequence shown here is derived from an EMBL/GenBank/DDBJ whole genome shotgun (WGS) entry which is preliminary data.</text>
</comment>
<sequence>MAQAWHDRHIGAIGGAVSMSDVDPSSLRAELLERGFARVPGVLSPDEVGRLREVTDGLLSEHAARNAAYKAQGSMIPVTKHPALADLVAHPRALGVLARLGWPRPSFTDGYVISKPGGSPPLFWHYDWFAWEDGAGAGEVPPQLFAMYYLTDTRRENGCLRVIPGSHRRHNALHDLLVEPHGAALTAAADLSDPAFSERPDEEDVPVAAGDLLVGDARLLHAAHANGTAERRTLITLWYQPDFAALPERVQAQLAMQVRRPGEGWPRQARAKLEALFPSYAGGAEPYPRQLYRRPEEVAA</sequence>
<dbReference type="EMBL" id="NSLI01000003">
    <property type="protein sequence ID" value="PAX07736.1"/>
    <property type="molecule type" value="Genomic_DNA"/>
</dbReference>
<dbReference type="GO" id="GO:0005506">
    <property type="term" value="F:iron ion binding"/>
    <property type="evidence" value="ECO:0007669"/>
    <property type="project" value="UniProtKB-ARBA"/>
</dbReference>
<reference evidence="2" key="1">
    <citation type="submission" date="2017-09" db="EMBL/GenBank/DDBJ databases">
        <authorList>
            <person name="Feng G."/>
            <person name="Zhu H."/>
        </authorList>
    </citation>
    <scope>NUCLEOTIDE SEQUENCE [LARGE SCALE GENOMIC DNA]</scope>
    <source>
        <strain evidence="2">1PNM-20</strain>
    </source>
</reference>
<evidence type="ECO:0000313" key="1">
    <source>
        <dbReference type="EMBL" id="PAX07736.1"/>
    </source>
</evidence>
<dbReference type="AlphaFoldDB" id="A0A2A2SEQ1"/>
<proteinExistence type="predicted"/>
<dbReference type="InterPro" id="IPR008775">
    <property type="entry name" value="Phytyl_CoA_dOase-like"/>
</dbReference>
<dbReference type="Gene3D" id="2.60.120.620">
    <property type="entry name" value="q2cbj1_9rhob like domain"/>
    <property type="match status" value="1"/>
</dbReference>
<dbReference type="Pfam" id="PF05721">
    <property type="entry name" value="PhyH"/>
    <property type="match status" value="1"/>
</dbReference>
<dbReference type="Proteomes" id="UP000218151">
    <property type="component" value="Unassembled WGS sequence"/>
</dbReference>
<dbReference type="GO" id="GO:0016706">
    <property type="term" value="F:2-oxoglutarate-dependent dioxygenase activity"/>
    <property type="evidence" value="ECO:0007669"/>
    <property type="project" value="UniProtKB-ARBA"/>
</dbReference>
<gene>
    <name evidence="1" type="ORF">CKY28_08850</name>
</gene>
<evidence type="ECO:0000313" key="2">
    <source>
        <dbReference type="Proteomes" id="UP000218151"/>
    </source>
</evidence>
<dbReference type="PANTHER" id="PTHR20883:SF46">
    <property type="entry name" value="PHYTANOYL-COA HYDROXYLASE"/>
    <property type="match status" value="1"/>
</dbReference>
<keyword evidence="2" id="KW-1185">Reference proteome</keyword>